<feature type="compositionally biased region" description="Basic and acidic residues" evidence="1">
    <location>
        <begin position="90"/>
        <end position="100"/>
    </location>
</feature>
<evidence type="ECO:0000256" key="1">
    <source>
        <dbReference type="SAM" id="MobiDB-lite"/>
    </source>
</evidence>
<name>A0A9I9DBS0_CUCME</name>
<reference evidence="2" key="1">
    <citation type="submission" date="2023-03" db="UniProtKB">
        <authorList>
            <consortium name="EnsemblPlants"/>
        </authorList>
    </citation>
    <scope>IDENTIFICATION</scope>
</reference>
<dbReference type="AlphaFoldDB" id="A0A9I9DBS0"/>
<sequence length="111" mass="12965">MGDRDGDGWVHGDATMAVGASWINTGWSRHSPLTSDSDVATQRRWLMERRAARGVTSWANDKQKFDGELRRRWRLRRTKGDCCQRSRWREERQGRRRSCDFEEEESGGGYS</sequence>
<accession>A0A9I9DBS0</accession>
<proteinExistence type="predicted"/>
<dbReference type="Gramene" id="MELO3C015991.2.1">
    <property type="protein sequence ID" value="MELO3C015991.2.1"/>
    <property type="gene ID" value="MELO3C015991.2"/>
</dbReference>
<feature type="compositionally biased region" description="Acidic residues" evidence="1">
    <location>
        <begin position="101"/>
        <end position="111"/>
    </location>
</feature>
<feature type="region of interest" description="Disordered" evidence="1">
    <location>
        <begin position="90"/>
        <end position="111"/>
    </location>
</feature>
<protein>
    <submittedName>
        <fullName evidence="2">Uncharacterized protein</fullName>
    </submittedName>
</protein>
<organism evidence="2">
    <name type="scientific">Cucumis melo</name>
    <name type="common">Muskmelon</name>
    <dbReference type="NCBI Taxonomy" id="3656"/>
    <lineage>
        <taxon>Eukaryota</taxon>
        <taxon>Viridiplantae</taxon>
        <taxon>Streptophyta</taxon>
        <taxon>Embryophyta</taxon>
        <taxon>Tracheophyta</taxon>
        <taxon>Spermatophyta</taxon>
        <taxon>Magnoliopsida</taxon>
        <taxon>eudicotyledons</taxon>
        <taxon>Gunneridae</taxon>
        <taxon>Pentapetalae</taxon>
        <taxon>rosids</taxon>
        <taxon>fabids</taxon>
        <taxon>Cucurbitales</taxon>
        <taxon>Cucurbitaceae</taxon>
        <taxon>Benincaseae</taxon>
        <taxon>Cucumis</taxon>
    </lineage>
</organism>
<dbReference type="EnsemblPlants" id="MELO3C015991.2.1">
    <property type="protein sequence ID" value="MELO3C015991.2.1"/>
    <property type="gene ID" value="MELO3C015991.2"/>
</dbReference>
<evidence type="ECO:0000313" key="2">
    <source>
        <dbReference type="EnsemblPlants" id="MELO3C015991.2.1"/>
    </source>
</evidence>